<evidence type="ECO:0000313" key="6">
    <source>
        <dbReference type="Proteomes" id="UP001317629"/>
    </source>
</evidence>
<name>A0ABN6VEX1_9HYPH</name>
<dbReference type="Pfam" id="PF03389">
    <property type="entry name" value="MobA_MobL"/>
    <property type="match status" value="1"/>
</dbReference>
<evidence type="ECO:0000256" key="3">
    <source>
        <dbReference type="SAM" id="MobiDB-lite"/>
    </source>
</evidence>
<proteinExistence type="inferred from homology"/>
<keyword evidence="2" id="KW-0184">Conjugation</keyword>
<organism evidence="5 6">
    <name type="scientific">Methylocystis iwaonis</name>
    <dbReference type="NCBI Taxonomy" id="2885079"/>
    <lineage>
        <taxon>Bacteria</taxon>
        <taxon>Pseudomonadati</taxon>
        <taxon>Pseudomonadota</taxon>
        <taxon>Alphaproteobacteria</taxon>
        <taxon>Hyphomicrobiales</taxon>
        <taxon>Methylocystaceae</taxon>
        <taxon>Methylocystis</taxon>
    </lineage>
</organism>
<reference evidence="5 6" key="1">
    <citation type="journal article" date="2023" name="Int. J. Syst. Evol. Microbiol.">
        <title>Methylocystis iwaonis sp. nov., a type II methane-oxidizing bacterium from surface soil of a rice paddy field in Japan, and emended description of the genus Methylocystis (ex Whittenbury et al. 1970) Bowman et al. 1993.</title>
        <authorList>
            <person name="Kaise H."/>
            <person name="Sawadogo J.B."/>
            <person name="Alam M.S."/>
            <person name="Ueno C."/>
            <person name="Dianou D."/>
            <person name="Shinjo R."/>
            <person name="Asakawa S."/>
        </authorList>
    </citation>
    <scope>NUCLEOTIDE SEQUENCE [LARGE SCALE GENOMIC DNA]</scope>
    <source>
        <strain evidence="5 6">SS37A-Re</strain>
    </source>
</reference>
<comment type="similarity">
    <text evidence="1">Belongs to the MobA/MobL family.</text>
</comment>
<feature type="region of interest" description="Disordered" evidence="3">
    <location>
        <begin position="349"/>
        <end position="451"/>
    </location>
</feature>
<feature type="compositionally biased region" description="Basic and acidic residues" evidence="3">
    <location>
        <begin position="413"/>
        <end position="451"/>
    </location>
</feature>
<keyword evidence="6" id="KW-1185">Reference proteome</keyword>
<protein>
    <recommendedName>
        <fullName evidence="4">MobA/MobL protein domain-containing protein</fullName>
    </recommendedName>
</protein>
<dbReference type="InterPro" id="IPR005053">
    <property type="entry name" value="MobA_MobL"/>
</dbReference>
<dbReference type="Gene3D" id="3.30.930.30">
    <property type="match status" value="1"/>
</dbReference>
<evidence type="ECO:0000259" key="4">
    <source>
        <dbReference type="Pfam" id="PF03389"/>
    </source>
</evidence>
<dbReference type="RefSeq" id="WP_281931218.1">
    <property type="nucleotide sequence ID" value="NZ_AP027142.1"/>
</dbReference>
<dbReference type="EMBL" id="AP027142">
    <property type="protein sequence ID" value="BDV33717.1"/>
    <property type="molecule type" value="Genomic_DNA"/>
</dbReference>
<feature type="compositionally biased region" description="Basic and acidic residues" evidence="3">
    <location>
        <begin position="369"/>
        <end position="384"/>
    </location>
</feature>
<accession>A0ABN6VEX1</accession>
<dbReference type="Proteomes" id="UP001317629">
    <property type="component" value="Chromosome"/>
</dbReference>
<feature type="domain" description="MobA/MobL protein" evidence="4">
    <location>
        <begin position="2"/>
        <end position="110"/>
    </location>
</feature>
<gene>
    <name evidence="5" type="ORF">SS37A_12460</name>
</gene>
<evidence type="ECO:0000256" key="2">
    <source>
        <dbReference type="ARBA" id="ARBA00022971"/>
    </source>
</evidence>
<sequence length="451" mass="52171">MREHFARKGYVADVAIHAPEEGKDQRNFHVHIMVTMRKLDGDEFSKAKDWSFLDKELLMSWREGWANVMNRHLERWEHDARIDHRSLKDQGIDREPTIHLGYAAKEMEARGAQSDRMDQLRAILQHNDAIRVSESAAQRAPEMFSTAARPHDLAAETPQQKEARELRGKQSAARAELKAQQKFERDELKKELAKEWEAFRRQSRGDYRAAAGQAYADMGEQFKADWKELYRTTPRERREEAKAALAAKQREALAERRKELFAEVRDNRAVSWETARRVQSTARRLLREEQKSQWEQLQGEWRDAAERWAERREKEFAATHRDHLPNVLSGSMAKVQSAAVEYLVNRANRQAREQRAADHVATPANPPQPRKEPLAEERRAKDDSAAATGRDSTSKAEAAPAPRADSGDYYAKLQERIAREAAKLVEKDKAKERRDDRGGRERTRGDDGRQR</sequence>
<evidence type="ECO:0000313" key="5">
    <source>
        <dbReference type="EMBL" id="BDV33717.1"/>
    </source>
</evidence>
<evidence type="ECO:0000256" key="1">
    <source>
        <dbReference type="ARBA" id="ARBA00010873"/>
    </source>
</evidence>